<feature type="disulfide bond" evidence="9">
    <location>
        <begin position="30"/>
        <end position="45"/>
    </location>
</feature>
<dbReference type="Gene3D" id="4.10.400.10">
    <property type="entry name" value="Low-density Lipoprotein Receptor"/>
    <property type="match status" value="2"/>
</dbReference>
<organism>
    <name type="scientific">Ixodes scapularis</name>
    <name type="common">Black-legged tick</name>
    <name type="synonym">Deer tick</name>
    <dbReference type="NCBI Taxonomy" id="6945"/>
    <lineage>
        <taxon>Eukaryota</taxon>
        <taxon>Metazoa</taxon>
        <taxon>Ecdysozoa</taxon>
        <taxon>Arthropoda</taxon>
        <taxon>Chelicerata</taxon>
        <taxon>Arachnida</taxon>
        <taxon>Acari</taxon>
        <taxon>Parasitiformes</taxon>
        <taxon>Ixodida</taxon>
        <taxon>Ixodoidea</taxon>
        <taxon>Ixodidae</taxon>
        <taxon>Ixodinae</taxon>
        <taxon>Ixodes</taxon>
    </lineage>
</organism>
<dbReference type="InParanoid" id="B7QKE2"/>
<dbReference type="PROSITE" id="PS50068">
    <property type="entry name" value="LDLRA_2"/>
    <property type="match status" value="2"/>
</dbReference>
<dbReference type="InterPro" id="IPR051221">
    <property type="entry name" value="LDLR-related"/>
</dbReference>
<accession>B7QKE2</accession>
<evidence type="ECO:0000313" key="12">
    <source>
        <dbReference type="Proteomes" id="UP000001555"/>
    </source>
</evidence>
<sequence length="88" mass="9188">MCDCGPGQFACSAFAEEGDNCSCIPARWHCDSDDDCGNGSDELGCAPLCNPEEALCQNGRCVLKTQWCDGNKNCADGSDEADCGKAAL</sequence>
<evidence type="ECO:0000256" key="9">
    <source>
        <dbReference type="PROSITE-ProRule" id="PRU00124"/>
    </source>
</evidence>
<keyword evidence="10" id="KW-0449">Lipoprotein</keyword>
<evidence type="ECO:0000256" key="8">
    <source>
        <dbReference type="ARBA" id="ARBA00023180"/>
    </source>
</evidence>
<dbReference type="GO" id="GO:0016020">
    <property type="term" value="C:membrane"/>
    <property type="evidence" value="ECO:0007669"/>
    <property type="project" value="UniProtKB-SubCell"/>
</dbReference>
<evidence type="ECO:0000256" key="2">
    <source>
        <dbReference type="ARBA" id="ARBA00022692"/>
    </source>
</evidence>
<keyword evidence="6 9" id="KW-1015">Disulfide bond</keyword>
<evidence type="ECO:0000256" key="7">
    <source>
        <dbReference type="ARBA" id="ARBA00023170"/>
    </source>
</evidence>
<dbReference type="VEuPathDB" id="VectorBase:ISCP_004776"/>
<feature type="disulfide bond" evidence="9">
    <location>
        <begin position="49"/>
        <end position="61"/>
    </location>
</feature>
<dbReference type="EnsemblMetazoa" id="ISCW023705-RA">
    <property type="protein sequence ID" value="ISCW023705-PA"/>
    <property type="gene ID" value="ISCW023705"/>
</dbReference>
<keyword evidence="8" id="KW-0325">Glycoprotein</keyword>
<dbReference type="EMBL" id="ABJB010082445">
    <property type="status" value="NOT_ANNOTATED_CDS"/>
    <property type="molecule type" value="Genomic_DNA"/>
</dbReference>
<dbReference type="EMBL" id="ABJB010683368">
    <property type="status" value="NOT_ANNOTATED_CDS"/>
    <property type="molecule type" value="Genomic_DNA"/>
</dbReference>
<comment type="caution">
    <text evidence="9">Lacks conserved residue(s) required for the propagation of feature annotation.</text>
</comment>
<dbReference type="PROSITE" id="PS01209">
    <property type="entry name" value="LDLRA_1"/>
    <property type="match status" value="2"/>
</dbReference>
<dbReference type="Proteomes" id="UP000001555">
    <property type="component" value="Unassembled WGS sequence"/>
</dbReference>
<keyword evidence="5" id="KW-0472">Membrane</keyword>
<reference evidence="10 12" key="1">
    <citation type="submission" date="2008-03" db="EMBL/GenBank/DDBJ databases">
        <title>Annotation of Ixodes scapularis.</title>
        <authorList>
            <consortium name="Ixodes scapularis Genome Project Consortium"/>
            <person name="Caler E."/>
            <person name="Hannick L.I."/>
            <person name="Bidwell S."/>
            <person name="Joardar V."/>
            <person name="Thiagarajan M."/>
            <person name="Amedeo P."/>
            <person name="Galinsky K.J."/>
            <person name="Schobel S."/>
            <person name="Inman J."/>
            <person name="Hostetler J."/>
            <person name="Miller J."/>
            <person name="Hammond M."/>
            <person name="Megy K."/>
            <person name="Lawson D."/>
            <person name="Kodira C."/>
            <person name="Sutton G."/>
            <person name="Meyer J."/>
            <person name="Hill C.A."/>
            <person name="Birren B."/>
            <person name="Nene V."/>
            <person name="Collins F."/>
            <person name="Alarcon-Chaidez F."/>
            <person name="Wikel S."/>
            <person name="Strausberg R."/>
        </authorList>
    </citation>
    <scope>NUCLEOTIDE SEQUENCE [LARGE SCALE GENOMIC DNA]</scope>
    <source>
        <strain evidence="12">Wikel</strain>
        <strain evidence="10">Wikel colony</strain>
    </source>
</reference>
<keyword evidence="4" id="KW-1133">Transmembrane helix</keyword>
<proteinExistence type="predicted"/>
<name>B7QKE2_IXOSC</name>
<dbReference type="STRING" id="6945.B7QKE2"/>
<dbReference type="SMART" id="SM00192">
    <property type="entry name" value="LDLa"/>
    <property type="match status" value="2"/>
</dbReference>
<dbReference type="EMBL" id="DS959134">
    <property type="protein sequence ID" value="EEC19314.1"/>
    <property type="molecule type" value="Genomic_DNA"/>
</dbReference>
<comment type="subcellular location">
    <subcellularLocation>
        <location evidence="1">Membrane</location>
        <topology evidence="1">Single-pass membrane protein</topology>
    </subcellularLocation>
</comment>
<evidence type="ECO:0000256" key="4">
    <source>
        <dbReference type="ARBA" id="ARBA00022989"/>
    </source>
</evidence>
<dbReference type="PaxDb" id="6945-B7QKE2"/>
<dbReference type="InterPro" id="IPR036055">
    <property type="entry name" value="LDL_receptor-like_sf"/>
</dbReference>
<dbReference type="AlphaFoldDB" id="B7QKE2"/>
<dbReference type="InterPro" id="IPR023415">
    <property type="entry name" value="LDLR_class-A_CS"/>
</dbReference>
<dbReference type="PANTHER" id="PTHR22722">
    <property type="entry name" value="LOW-DENSITY LIPOPROTEIN RECEPTOR-RELATED PROTEIN 2-RELATED"/>
    <property type="match status" value="1"/>
</dbReference>
<dbReference type="VEuPathDB" id="VectorBase:ISCI023705"/>
<evidence type="ECO:0000256" key="5">
    <source>
        <dbReference type="ARBA" id="ARBA00023136"/>
    </source>
</evidence>
<feature type="disulfide bond" evidence="9">
    <location>
        <begin position="56"/>
        <end position="74"/>
    </location>
</feature>
<reference evidence="11" key="2">
    <citation type="submission" date="2020-05" db="UniProtKB">
        <authorList>
            <consortium name="EnsemblMetazoa"/>
        </authorList>
    </citation>
    <scope>IDENTIFICATION</scope>
    <source>
        <strain evidence="11">wikel</strain>
    </source>
</reference>
<feature type="disulfide bond" evidence="9">
    <location>
        <begin position="68"/>
        <end position="83"/>
    </location>
</feature>
<protein>
    <submittedName>
        <fullName evidence="10 11">Low-density lipoprotein receptor, putative</fullName>
    </submittedName>
</protein>
<dbReference type="VEuPathDB" id="VectorBase:ISCW023705"/>
<keyword evidence="12" id="KW-1185">Reference proteome</keyword>
<dbReference type="PRINTS" id="PR00261">
    <property type="entry name" value="LDLRECEPTOR"/>
</dbReference>
<evidence type="ECO:0000313" key="11">
    <source>
        <dbReference type="EnsemblMetazoa" id="ISCW023705-PA"/>
    </source>
</evidence>
<evidence type="ECO:0000256" key="1">
    <source>
        <dbReference type="ARBA" id="ARBA00004167"/>
    </source>
</evidence>
<dbReference type="HOGENOM" id="CLU_085098_3_1_1"/>
<keyword evidence="2" id="KW-0812">Transmembrane</keyword>
<dbReference type="CDD" id="cd00112">
    <property type="entry name" value="LDLa"/>
    <property type="match status" value="2"/>
</dbReference>
<dbReference type="Pfam" id="PF00057">
    <property type="entry name" value="Ldl_recept_a"/>
    <property type="match status" value="2"/>
</dbReference>
<evidence type="ECO:0000256" key="3">
    <source>
        <dbReference type="ARBA" id="ARBA00022737"/>
    </source>
</evidence>
<evidence type="ECO:0000313" key="10">
    <source>
        <dbReference type="EMBL" id="EEC19314.1"/>
    </source>
</evidence>
<evidence type="ECO:0000256" key="6">
    <source>
        <dbReference type="ARBA" id="ARBA00023157"/>
    </source>
</evidence>
<dbReference type="PANTHER" id="PTHR22722:SF15">
    <property type="entry name" value="LOW-DENSITY LIPOPROTEIN RECEPTOR-RELATED"/>
    <property type="match status" value="1"/>
</dbReference>
<keyword evidence="7 10" id="KW-0675">Receptor</keyword>
<keyword evidence="3" id="KW-0677">Repeat</keyword>
<gene>
    <name evidence="10" type="ORF">IscW_ISCW023705</name>
</gene>
<dbReference type="InterPro" id="IPR002172">
    <property type="entry name" value="LDrepeatLR_classA_rpt"/>
</dbReference>
<dbReference type="SUPFAM" id="SSF57424">
    <property type="entry name" value="LDL receptor-like module"/>
    <property type="match status" value="2"/>
</dbReference>
<dbReference type="OrthoDB" id="10066840at2759"/>